<evidence type="ECO:0000313" key="4">
    <source>
        <dbReference type="Proteomes" id="UP000002640"/>
    </source>
</evidence>
<feature type="compositionally biased region" description="Low complexity" evidence="1">
    <location>
        <begin position="1"/>
        <end position="19"/>
    </location>
</feature>
<feature type="compositionally biased region" description="Low complexity" evidence="1">
    <location>
        <begin position="234"/>
        <end position="245"/>
    </location>
</feature>
<sequence>MTTTSGHPQQAPQHQQQQQRRLHRARGQSSAAGHHQDVPQDAAFARMQAMHNAHMQMQLQQQVQMQVQMQQGYAGGYPHQVTTKNQAPNAQLRRGAASSSSSSRPRAVGEAPRSNQVTRQPRLRSVTDEMVRNQYAGQDEELAGRPAMIAMSQEDLPYDISRDRRSRHHSHARPEENYRGNSKSAAYQGNCRGNRIAANPAGNNHQSRSAVRGRSATVNNAAPESRNPETFKRSSSSSNSNSNSNGVTPGNPEGVVRGAAPSRASAPGARSNQAPVRTSAPTRSSVPEPAPEPVAWRVAVDPKSKKPYYYHPITRETTWKKPAELVAAETREKRQFFSVMENNIRLKLRDGYYTRDSETSNSSHSTPDAVHKPHEMSPHASCRSSASTLSCSSARSSFCSFTSGSARSLPGSARQLILSSTRSLPTTPEGMGVPDLNQPQQEPDTLERESEDGKKRPSLFRTLSSYETPVVTSSRKGSDGLDVDEVGRNAPTCLAVPSPIQERVRLAALVPRASDLEAYARAVRAANGNGRPSLQAPMMGVAAGRGNSASALMKTKTPENKSAPADKPRALRRRSNSTNSIYLRMGTMNAPDQDATIQCVATVLRAHMMEALEDPIRSDPRFDVFVTARDRQRLASIADELDAEATSFVEVEDEDVILDVVPTLSEIGNFIKHVFSRAQMESECIIMSLVYVERLLKATSGMLQLRGENWRRLVFCSMVMASKVWDDLSMTNADFSKIWPELSLKQINELELVYLSAVEYNVRVSAVSYAKYYFHLRSMCATMGLLEAFDESAPLNLDGARKMQVLSEEYQERSKLMPVPRRRSVTITTTSAAESMQAGANAGRSAVGGAKSKPTKASPAASLEQLVHMQVRVAGGSSLGMHRLSSTNTVKP</sequence>
<dbReference type="GO" id="GO:0019901">
    <property type="term" value="F:protein kinase binding"/>
    <property type="evidence" value="ECO:0007669"/>
    <property type="project" value="InterPro"/>
</dbReference>
<dbReference type="KEGG" id="psoj:PHYSODRAFT_484745"/>
<dbReference type="SUPFAM" id="SSF51045">
    <property type="entry name" value="WW domain"/>
    <property type="match status" value="1"/>
</dbReference>
<dbReference type="Proteomes" id="UP000002640">
    <property type="component" value="Unassembled WGS sequence"/>
</dbReference>
<feature type="compositionally biased region" description="Basic and acidic residues" evidence="1">
    <location>
        <begin position="556"/>
        <end position="569"/>
    </location>
</feature>
<feature type="compositionally biased region" description="Polar residues" evidence="1">
    <location>
        <begin position="461"/>
        <end position="475"/>
    </location>
</feature>
<dbReference type="FunFam" id="2.20.70.10:FF:000193">
    <property type="entry name" value="Uncharacterized protein"/>
    <property type="match status" value="1"/>
</dbReference>
<organism evidence="3 4">
    <name type="scientific">Phytophthora sojae (strain P6497)</name>
    <name type="common">Soybean stem and root rot agent</name>
    <name type="synonym">Phytophthora megasperma f. sp. glycines</name>
    <dbReference type="NCBI Taxonomy" id="1094619"/>
    <lineage>
        <taxon>Eukaryota</taxon>
        <taxon>Sar</taxon>
        <taxon>Stramenopiles</taxon>
        <taxon>Oomycota</taxon>
        <taxon>Peronosporomycetes</taxon>
        <taxon>Peronosporales</taxon>
        <taxon>Peronosporaceae</taxon>
        <taxon>Phytophthora</taxon>
    </lineage>
</organism>
<dbReference type="InterPro" id="IPR013763">
    <property type="entry name" value="Cyclin-like_dom"/>
</dbReference>
<feature type="region of interest" description="Disordered" evidence="1">
    <location>
        <begin position="553"/>
        <end position="575"/>
    </location>
</feature>
<evidence type="ECO:0000259" key="2">
    <source>
        <dbReference type="PROSITE" id="PS50020"/>
    </source>
</evidence>
<dbReference type="InterPro" id="IPR036915">
    <property type="entry name" value="Cyclin-like_sf"/>
</dbReference>
<dbReference type="CDD" id="cd00201">
    <property type="entry name" value="WW"/>
    <property type="match status" value="1"/>
</dbReference>
<feature type="region of interest" description="Disordered" evidence="1">
    <location>
        <begin position="89"/>
        <end position="127"/>
    </location>
</feature>
<feature type="region of interest" description="Disordered" evidence="1">
    <location>
        <begin position="354"/>
        <end position="385"/>
    </location>
</feature>
<feature type="region of interest" description="Disordered" evidence="1">
    <location>
        <begin position="831"/>
        <end position="861"/>
    </location>
</feature>
<dbReference type="SMART" id="SM00385">
    <property type="entry name" value="CYCLIN"/>
    <property type="match status" value="1"/>
</dbReference>
<dbReference type="PROSITE" id="PS01159">
    <property type="entry name" value="WW_DOMAIN_1"/>
    <property type="match status" value="1"/>
</dbReference>
<dbReference type="InParanoid" id="G4YX98"/>
<dbReference type="GeneID" id="20655796"/>
<dbReference type="SUPFAM" id="SSF47954">
    <property type="entry name" value="Cyclin-like"/>
    <property type="match status" value="1"/>
</dbReference>
<feature type="region of interest" description="Disordered" evidence="1">
    <location>
        <begin position="1"/>
        <end position="39"/>
    </location>
</feature>
<feature type="region of interest" description="Disordered" evidence="1">
    <location>
        <begin position="163"/>
        <end position="290"/>
    </location>
</feature>
<dbReference type="CDD" id="cd20540">
    <property type="entry name" value="CYCLIN_CCNY_like"/>
    <property type="match status" value="1"/>
</dbReference>
<feature type="compositionally biased region" description="Low complexity" evidence="1">
    <location>
        <begin position="850"/>
        <end position="861"/>
    </location>
</feature>
<feature type="compositionally biased region" description="Low complexity" evidence="1">
    <location>
        <begin position="257"/>
        <end position="271"/>
    </location>
</feature>
<dbReference type="AlphaFoldDB" id="G4YX98"/>
<dbReference type="Pfam" id="PF00397">
    <property type="entry name" value="WW"/>
    <property type="match status" value="1"/>
</dbReference>
<dbReference type="SMART" id="SM00456">
    <property type="entry name" value="WW"/>
    <property type="match status" value="1"/>
</dbReference>
<dbReference type="PANTHER" id="PTHR14248">
    <property type="entry name" value="CYCLIN Y, ISOFORM A"/>
    <property type="match status" value="1"/>
</dbReference>
<dbReference type="InterPro" id="IPR013922">
    <property type="entry name" value="Cyclin_PHO80-like"/>
</dbReference>
<evidence type="ECO:0000256" key="1">
    <source>
        <dbReference type="SAM" id="MobiDB-lite"/>
    </source>
</evidence>
<dbReference type="Gene3D" id="1.10.472.10">
    <property type="entry name" value="Cyclin-like"/>
    <property type="match status" value="1"/>
</dbReference>
<dbReference type="RefSeq" id="XP_009520954.1">
    <property type="nucleotide sequence ID" value="XM_009522659.1"/>
</dbReference>
<dbReference type="InterPro" id="IPR001202">
    <property type="entry name" value="WW_dom"/>
</dbReference>
<feature type="compositionally biased region" description="Basic and acidic residues" evidence="1">
    <location>
        <begin position="445"/>
        <end position="455"/>
    </location>
</feature>
<reference evidence="3 4" key="1">
    <citation type="journal article" date="2006" name="Science">
        <title>Phytophthora genome sequences uncover evolutionary origins and mechanisms of pathogenesis.</title>
        <authorList>
            <person name="Tyler B.M."/>
            <person name="Tripathy S."/>
            <person name="Zhang X."/>
            <person name="Dehal P."/>
            <person name="Jiang R.H."/>
            <person name="Aerts A."/>
            <person name="Arredondo F.D."/>
            <person name="Baxter L."/>
            <person name="Bensasson D."/>
            <person name="Beynon J.L."/>
            <person name="Chapman J."/>
            <person name="Damasceno C.M."/>
            <person name="Dorrance A.E."/>
            <person name="Dou D."/>
            <person name="Dickerman A.W."/>
            <person name="Dubchak I.L."/>
            <person name="Garbelotto M."/>
            <person name="Gijzen M."/>
            <person name="Gordon S.G."/>
            <person name="Govers F."/>
            <person name="Grunwald N.J."/>
            <person name="Huang W."/>
            <person name="Ivors K.L."/>
            <person name="Jones R.W."/>
            <person name="Kamoun S."/>
            <person name="Krampis K."/>
            <person name="Lamour K.H."/>
            <person name="Lee M.K."/>
            <person name="McDonald W.H."/>
            <person name="Medina M."/>
            <person name="Meijer H.J."/>
            <person name="Nordberg E.K."/>
            <person name="Maclean D.J."/>
            <person name="Ospina-Giraldo M.D."/>
            <person name="Morris P.F."/>
            <person name="Phuntumart V."/>
            <person name="Putnam N.H."/>
            <person name="Rash S."/>
            <person name="Rose J.K."/>
            <person name="Sakihama Y."/>
            <person name="Salamov A.A."/>
            <person name="Savidor A."/>
            <person name="Scheuring C.F."/>
            <person name="Smith B.M."/>
            <person name="Sobral B.W."/>
            <person name="Terry A."/>
            <person name="Torto-Alalibo T.A."/>
            <person name="Win J."/>
            <person name="Xu Z."/>
            <person name="Zhang H."/>
            <person name="Grigoriev I.V."/>
            <person name="Rokhsar D.S."/>
            <person name="Boore J.L."/>
        </authorList>
    </citation>
    <scope>NUCLEOTIDE SEQUENCE [LARGE SCALE GENOMIC DNA]</scope>
    <source>
        <strain evidence="3 4">P6497</strain>
    </source>
</reference>
<gene>
    <name evidence="3" type="ORF">PHYSODRAFT_484745</name>
</gene>
<dbReference type="Pfam" id="PF08613">
    <property type="entry name" value="Cyclin"/>
    <property type="match status" value="1"/>
</dbReference>
<feature type="domain" description="WW" evidence="2">
    <location>
        <begin position="290"/>
        <end position="324"/>
    </location>
</feature>
<feature type="compositionally biased region" description="Polar residues" evidence="1">
    <location>
        <begin position="272"/>
        <end position="285"/>
    </location>
</feature>
<dbReference type="PROSITE" id="PS50020">
    <property type="entry name" value="WW_DOMAIN_2"/>
    <property type="match status" value="1"/>
</dbReference>
<accession>G4YX98</accession>
<dbReference type="EMBL" id="JH159152">
    <property type="protein sequence ID" value="EGZ25666.1"/>
    <property type="molecule type" value="Genomic_DNA"/>
</dbReference>
<dbReference type="Gene3D" id="2.20.70.10">
    <property type="match status" value="1"/>
</dbReference>
<dbReference type="InterPro" id="IPR036020">
    <property type="entry name" value="WW_dom_sf"/>
</dbReference>
<proteinExistence type="predicted"/>
<protein>
    <recommendedName>
        <fullName evidence="2">WW domain-containing protein</fullName>
    </recommendedName>
</protein>
<name>G4YX98_PHYSP</name>
<feature type="region of interest" description="Disordered" evidence="1">
    <location>
        <begin position="423"/>
        <end position="484"/>
    </location>
</feature>
<keyword evidence="4" id="KW-1185">Reference proteome</keyword>
<dbReference type="OMA" id="MESECII"/>
<evidence type="ECO:0000313" key="3">
    <source>
        <dbReference type="EMBL" id="EGZ25666.1"/>
    </source>
</evidence>